<evidence type="ECO:0000256" key="3">
    <source>
        <dbReference type="ARBA" id="ARBA00022777"/>
    </source>
</evidence>
<dbReference type="PANTHER" id="PTHR12400">
    <property type="entry name" value="INOSITOL POLYPHOSPHATE KINASE"/>
    <property type="match status" value="1"/>
</dbReference>
<keyword evidence="7" id="KW-1185">Reference proteome</keyword>
<proteinExistence type="inferred from homology"/>
<dbReference type="GO" id="GO:0005737">
    <property type="term" value="C:cytoplasm"/>
    <property type="evidence" value="ECO:0007669"/>
    <property type="project" value="TreeGrafter"/>
</dbReference>
<comment type="caution">
    <text evidence="6">The sequence shown here is derived from an EMBL/GenBank/DDBJ whole genome shotgun (WGS) entry which is preliminary data.</text>
</comment>
<evidence type="ECO:0000256" key="1">
    <source>
        <dbReference type="ARBA" id="ARBA00007374"/>
    </source>
</evidence>
<dbReference type="EC" id="2.7.-.-" evidence="4"/>
<comment type="similarity">
    <text evidence="1 4">Belongs to the inositol phosphokinase (IPK) family.</text>
</comment>
<keyword evidence="3 4" id="KW-0418">Kinase</keyword>
<feature type="region of interest" description="Disordered" evidence="5">
    <location>
        <begin position="1"/>
        <end position="20"/>
    </location>
</feature>
<protein>
    <recommendedName>
        <fullName evidence="4">Kinase</fullName>
        <ecNumber evidence="4">2.7.-.-</ecNumber>
    </recommendedName>
</protein>
<dbReference type="PANTHER" id="PTHR12400:SF21">
    <property type="entry name" value="KINASE"/>
    <property type="match status" value="1"/>
</dbReference>
<evidence type="ECO:0000256" key="2">
    <source>
        <dbReference type="ARBA" id="ARBA00022679"/>
    </source>
</evidence>
<dbReference type="OrthoDB" id="2573163at2759"/>
<dbReference type="GO" id="GO:0000828">
    <property type="term" value="F:inositol hexakisphosphate kinase activity"/>
    <property type="evidence" value="ECO:0007669"/>
    <property type="project" value="TreeGrafter"/>
</dbReference>
<dbReference type="AlphaFoldDB" id="A0A8S3QLU6"/>
<accession>A0A8S3QLU6</accession>
<dbReference type="GO" id="GO:0046854">
    <property type="term" value="P:phosphatidylinositol phosphate biosynthetic process"/>
    <property type="evidence" value="ECO:0007669"/>
    <property type="project" value="TreeGrafter"/>
</dbReference>
<dbReference type="InterPro" id="IPR038286">
    <property type="entry name" value="IPK_sf"/>
</dbReference>
<dbReference type="EMBL" id="CAJPWZ010000654">
    <property type="protein sequence ID" value="CAG2197802.1"/>
    <property type="molecule type" value="Genomic_DNA"/>
</dbReference>
<dbReference type="Pfam" id="PF03770">
    <property type="entry name" value="IPK"/>
    <property type="match status" value="1"/>
</dbReference>
<dbReference type="SUPFAM" id="SSF56219">
    <property type="entry name" value="DNase I-like"/>
    <property type="match status" value="1"/>
</dbReference>
<sequence length="681" mass="78556">MMKALAPNQPKEKTTGDVPRKDIRTTLEAKKIHFKNRHKLSNYRSGGIALGYRKYLEKYIKPIETECKFVYWFTIDKKVLNLPENVFIGIVYIPPVNTNYTSEEAFNEIEIELQRFSEKSDYIILVGDFNSRTANLPDFYDEDDIDDFVIDNLTDQSDYTDVYMLDDLNIPRTRNNPDKVVNCYGRKFLEFCKNNKVFILNGRVGQDVIGRPTSRSNSVIDYIICTSHFLRCVSNFEILEFSKLFSDVHSPLKLSFNRVNPTFELLTTELSYQEENKIGKWKFEQVNDFKNNIDEDKIRNVIDELSVYSNQENVTKYEINTAVTNITDILIDSAKATFVLTSVFKGIGLVNTNNTYNKWEICHRVTKLEDSEVEFYRRLPDHLKECVPHFKGEIQVQYVENDSGFQLRTKLPINLQQDFQNESDMQMDNHCINANSKLCTCDIIPLEHSSNNSMKRTSEANTKSCKTCHTSDWSNQCLKRTMQQYALWSTSCSQQFIVLENLLAGLNNPCILDMKLGRKQRAFDCTEAKRQLLESRCANSTSASLGFRICGMQLFQKHTGEYISQNKYIGRALDDEGAQLNLKQYFHDGITERRKEMLNIVEKLKHIHIAMSEQTVFSFMSVSLLLIYDSSADGKIDARLIDFANAVITDESSLDERDKECNADLLFGLSNIISIIQGFLS</sequence>
<feature type="compositionally biased region" description="Basic and acidic residues" evidence="5">
    <location>
        <begin position="10"/>
        <end position="20"/>
    </location>
</feature>
<dbReference type="GO" id="GO:0005634">
    <property type="term" value="C:nucleus"/>
    <property type="evidence" value="ECO:0007669"/>
    <property type="project" value="TreeGrafter"/>
</dbReference>
<dbReference type="InterPro" id="IPR036691">
    <property type="entry name" value="Endo/exonu/phosph_ase_sf"/>
</dbReference>
<dbReference type="Proteomes" id="UP000683360">
    <property type="component" value="Unassembled WGS sequence"/>
</dbReference>
<evidence type="ECO:0000313" key="7">
    <source>
        <dbReference type="Proteomes" id="UP000683360"/>
    </source>
</evidence>
<organism evidence="6 7">
    <name type="scientific">Mytilus edulis</name>
    <name type="common">Blue mussel</name>
    <dbReference type="NCBI Taxonomy" id="6550"/>
    <lineage>
        <taxon>Eukaryota</taxon>
        <taxon>Metazoa</taxon>
        <taxon>Spiralia</taxon>
        <taxon>Lophotrochozoa</taxon>
        <taxon>Mollusca</taxon>
        <taxon>Bivalvia</taxon>
        <taxon>Autobranchia</taxon>
        <taxon>Pteriomorphia</taxon>
        <taxon>Mytilida</taxon>
        <taxon>Mytiloidea</taxon>
        <taxon>Mytilidae</taxon>
        <taxon>Mytilinae</taxon>
        <taxon>Mytilus</taxon>
    </lineage>
</organism>
<dbReference type="SUPFAM" id="SSF56104">
    <property type="entry name" value="SAICAR synthase-like"/>
    <property type="match status" value="1"/>
</dbReference>
<reference evidence="6" key="1">
    <citation type="submission" date="2021-03" db="EMBL/GenBank/DDBJ databases">
        <authorList>
            <person name="Bekaert M."/>
        </authorList>
    </citation>
    <scope>NUCLEOTIDE SEQUENCE</scope>
</reference>
<dbReference type="GO" id="GO:0032958">
    <property type="term" value="P:inositol phosphate biosynthetic process"/>
    <property type="evidence" value="ECO:0007669"/>
    <property type="project" value="InterPro"/>
</dbReference>
<gene>
    <name evidence="6" type="ORF">MEDL_12596</name>
</gene>
<evidence type="ECO:0000313" key="6">
    <source>
        <dbReference type="EMBL" id="CAG2197802.1"/>
    </source>
</evidence>
<keyword evidence="2 4" id="KW-0808">Transferase</keyword>
<dbReference type="InterPro" id="IPR005522">
    <property type="entry name" value="IPK"/>
</dbReference>
<dbReference type="Gene3D" id="3.60.10.10">
    <property type="entry name" value="Endonuclease/exonuclease/phosphatase"/>
    <property type="match status" value="1"/>
</dbReference>
<name>A0A8S3QLU6_MYTED</name>
<evidence type="ECO:0000256" key="4">
    <source>
        <dbReference type="RuleBase" id="RU363090"/>
    </source>
</evidence>
<dbReference type="Gene3D" id="3.30.470.160">
    <property type="entry name" value="Inositol polyphosphate kinase"/>
    <property type="match status" value="1"/>
</dbReference>
<evidence type="ECO:0000256" key="5">
    <source>
        <dbReference type="SAM" id="MobiDB-lite"/>
    </source>
</evidence>